<evidence type="ECO:0000313" key="2">
    <source>
        <dbReference type="EMBL" id="GGZ62376.1"/>
    </source>
</evidence>
<reference evidence="3" key="1">
    <citation type="journal article" date="2019" name="Int. J. Syst. Evol. Microbiol.">
        <title>The Global Catalogue of Microorganisms (GCM) 10K type strain sequencing project: providing services to taxonomists for standard genome sequencing and annotation.</title>
        <authorList>
            <consortium name="The Broad Institute Genomics Platform"/>
            <consortium name="The Broad Institute Genome Sequencing Center for Infectious Disease"/>
            <person name="Wu L."/>
            <person name="Ma J."/>
        </authorList>
    </citation>
    <scope>NUCLEOTIDE SEQUENCE [LARGE SCALE GENOMIC DNA]</scope>
    <source>
        <strain evidence="3">JCM 4602</strain>
    </source>
</reference>
<protein>
    <recommendedName>
        <fullName evidence="4">Agglutinin receptor</fullName>
    </recommendedName>
</protein>
<comment type="caution">
    <text evidence="2">The sequence shown here is derived from an EMBL/GenBank/DDBJ whole genome shotgun (WGS) entry which is preliminary data.</text>
</comment>
<feature type="region of interest" description="Disordered" evidence="1">
    <location>
        <begin position="164"/>
        <end position="372"/>
    </location>
</feature>
<keyword evidence="3" id="KW-1185">Reference proteome</keyword>
<gene>
    <name evidence="2" type="ORF">GCM10010328_41280</name>
</gene>
<feature type="compositionally biased region" description="Gly residues" evidence="1">
    <location>
        <begin position="362"/>
        <end position="372"/>
    </location>
</feature>
<evidence type="ECO:0000256" key="1">
    <source>
        <dbReference type="SAM" id="MobiDB-lite"/>
    </source>
</evidence>
<accession>A0ABQ3BZG0</accession>
<proteinExistence type="predicted"/>
<dbReference type="Proteomes" id="UP000624183">
    <property type="component" value="Unassembled WGS sequence"/>
</dbReference>
<feature type="compositionally biased region" description="Low complexity" evidence="1">
    <location>
        <begin position="164"/>
        <end position="175"/>
    </location>
</feature>
<sequence length="372" mass="39299">MATPTPEFRPTHVVPPDGLPAWESPDVARPTDPLDALLPVELRDRRGDWAYVACSNGWSAWVDGRLLVSVPQTPPAPGAPMARTADPRPLLARAEESLSRYRRAAQDLAEGRSDGEGFRQRTRGLRVGMVVDGESVWLYDAEHERWVFCDGARLSTYAAEAGPGAAAPVSASGEAETPERFRVAGGEGPEPTRVVPPDGPEPTRVVPPEGPEPTRVVPPDGPEPTRVVPPDEPEPTRVVPPDGPEPTRVVPPDGPEPTRVVPPDGPEPTRVVPPEEPEPTRLVAPDEPEPTRVAPPEGPEPTRLVTPGEAGPAPVAPPAGPEPTRVVTPDEEGRTPDEPEPTRLVAPEPTRAITVAGPDEPSGGGASGDAGR</sequence>
<evidence type="ECO:0008006" key="4">
    <source>
        <dbReference type="Google" id="ProtNLM"/>
    </source>
</evidence>
<name>A0ABQ3BZG0_9ACTN</name>
<organism evidence="2 3">
    <name type="scientific">Streptomyces rubiginosohelvolus</name>
    <dbReference type="NCBI Taxonomy" id="67362"/>
    <lineage>
        <taxon>Bacteria</taxon>
        <taxon>Bacillati</taxon>
        <taxon>Actinomycetota</taxon>
        <taxon>Actinomycetes</taxon>
        <taxon>Kitasatosporales</taxon>
        <taxon>Streptomycetaceae</taxon>
        <taxon>Streptomyces</taxon>
    </lineage>
</organism>
<feature type="compositionally biased region" description="Basic and acidic residues" evidence="1">
    <location>
        <begin position="331"/>
        <end position="341"/>
    </location>
</feature>
<evidence type="ECO:0000313" key="3">
    <source>
        <dbReference type="Proteomes" id="UP000624183"/>
    </source>
</evidence>
<dbReference type="EMBL" id="BMUW01000007">
    <property type="protein sequence ID" value="GGZ62376.1"/>
    <property type="molecule type" value="Genomic_DNA"/>
</dbReference>